<dbReference type="CDD" id="cd04301">
    <property type="entry name" value="NAT_SF"/>
    <property type="match status" value="1"/>
</dbReference>
<dbReference type="OrthoDB" id="9796171at2"/>
<feature type="domain" description="N-acetyltransferase" evidence="1">
    <location>
        <begin position="9"/>
        <end position="149"/>
    </location>
</feature>
<dbReference type="Proteomes" id="UP000270185">
    <property type="component" value="Chromosome"/>
</dbReference>
<keyword evidence="3" id="KW-1185">Reference proteome</keyword>
<dbReference type="InterPro" id="IPR016181">
    <property type="entry name" value="Acyl_CoA_acyltransferase"/>
</dbReference>
<dbReference type="Gene3D" id="3.40.630.30">
    <property type="match status" value="1"/>
</dbReference>
<keyword evidence="2" id="KW-0808">Transferase</keyword>
<evidence type="ECO:0000313" key="3">
    <source>
        <dbReference type="Proteomes" id="UP000270185"/>
    </source>
</evidence>
<protein>
    <submittedName>
        <fullName evidence="2">GNAT family N-acetyltransferase</fullName>
    </submittedName>
</protein>
<evidence type="ECO:0000259" key="1">
    <source>
        <dbReference type="PROSITE" id="PS51186"/>
    </source>
</evidence>
<name>A0A3G8XRX1_9FLAO</name>
<dbReference type="EMBL" id="CP034159">
    <property type="protein sequence ID" value="AZI34467.1"/>
    <property type="molecule type" value="Genomic_DNA"/>
</dbReference>
<dbReference type="KEGG" id="ccas:EIB73_10015"/>
<dbReference type="SUPFAM" id="SSF55729">
    <property type="entry name" value="Acyl-CoA N-acyltransferases (Nat)"/>
    <property type="match status" value="1"/>
</dbReference>
<gene>
    <name evidence="2" type="ORF">EIB73_10015</name>
</gene>
<sequence length="149" mass="17624">MNNLIWKIKTFNELSTQEFHEILKARINVFIVEQTCPYPELDGYDQEAVHLWAEIEGDVVAYCRLFDSGIKYKEASIGRVLTNQNYRKRTLGRTLLRFAINTVECRFRNSSIRISAQNYLLPFYREFGFVEVGETYLEDDIPHTEMKRD</sequence>
<dbReference type="GO" id="GO:0016747">
    <property type="term" value="F:acyltransferase activity, transferring groups other than amino-acyl groups"/>
    <property type="evidence" value="ECO:0007669"/>
    <property type="project" value="InterPro"/>
</dbReference>
<proteinExistence type="predicted"/>
<dbReference type="AlphaFoldDB" id="A0A3G8XRX1"/>
<dbReference type="Pfam" id="PF13673">
    <property type="entry name" value="Acetyltransf_10"/>
    <property type="match status" value="1"/>
</dbReference>
<dbReference type="PROSITE" id="PS51186">
    <property type="entry name" value="GNAT"/>
    <property type="match status" value="1"/>
</dbReference>
<evidence type="ECO:0000313" key="2">
    <source>
        <dbReference type="EMBL" id="AZI34467.1"/>
    </source>
</evidence>
<accession>A0A3G8XRX1</accession>
<reference evidence="3" key="1">
    <citation type="submission" date="2018-11" db="EMBL/GenBank/DDBJ databases">
        <title>Proposal to divide the Flavobacteriaceae and reorganize its genera based on Amino Acid Identity values calculated from whole genome sequences.</title>
        <authorList>
            <person name="Nicholson A.C."/>
            <person name="Gulvik C.A."/>
            <person name="Whitney A.M."/>
            <person name="Humrighouse B.W."/>
            <person name="Bell M."/>
            <person name="Holmes B."/>
            <person name="Steigerwalt A.G."/>
            <person name="Villarma A."/>
            <person name="Sheth M."/>
            <person name="Batra D."/>
            <person name="Pryor J."/>
            <person name="Bernardet J.-F."/>
            <person name="Hugo C."/>
            <person name="Kampfer P."/>
            <person name="Newman J.D."/>
            <person name="McQuiston J.R."/>
        </authorList>
    </citation>
    <scope>NUCLEOTIDE SEQUENCE [LARGE SCALE GENOMIC DNA]</scope>
    <source>
        <strain evidence="3">G0081</strain>
    </source>
</reference>
<dbReference type="InterPro" id="IPR000182">
    <property type="entry name" value="GNAT_dom"/>
</dbReference>
<organism evidence="2 3">
    <name type="scientific">Kaistella carnis</name>
    <dbReference type="NCBI Taxonomy" id="1241979"/>
    <lineage>
        <taxon>Bacteria</taxon>
        <taxon>Pseudomonadati</taxon>
        <taxon>Bacteroidota</taxon>
        <taxon>Flavobacteriia</taxon>
        <taxon>Flavobacteriales</taxon>
        <taxon>Weeksellaceae</taxon>
        <taxon>Chryseobacterium group</taxon>
        <taxon>Kaistella</taxon>
    </lineage>
</organism>